<name>A0A212L5A9_9BACT</name>
<dbReference type="RefSeq" id="WP_179980349.1">
    <property type="nucleotide sequence ID" value="NZ_LT608333.1"/>
</dbReference>
<sequence length="125" mass="14091">MNVQKIMEDICLKHDNGSDLSFRGRLFSECSWYDEALGTLTRQKLYVTDTNDQVYYIVRSSGQERSRRAYRLAVRGDNCIIHNGVSEMSLQFDMLMLAVRGLCGLEAGATPTLSMVEEMLKAANA</sequence>
<gene>
    <name evidence="1" type="ORF">KL86DES1_20804</name>
</gene>
<dbReference type="AlphaFoldDB" id="A0A212L5A9"/>
<proteinExistence type="predicted"/>
<accession>A0A212L5A9</accession>
<reference evidence="1" key="1">
    <citation type="submission" date="2016-08" db="EMBL/GenBank/DDBJ databases">
        <authorList>
            <person name="Seilhamer J.J."/>
        </authorList>
    </citation>
    <scope>NUCLEOTIDE SEQUENCE</scope>
    <source>
        <strain evidence="1">86-1</strain>
    </source>
</reference>
<dbReference type="EMBL" id="FMJC01000002">
    <property type="protein sequence ID" value="SCM72731.1"/>
    <property type="molecule type" value="Genomic_DNA"/>
</dbReference>
<protein>
    <submittedName>
        <fullName evidence="1">Uncharacterized protein</fullName>
    </submittedName>
</protein>
<organism evidence="1">
    <name type="scientific">uncultured Desulfovibrio sp</name>
    <dbReference type="NCBI Taxonomy" id="167968"/>
    <lineage>
        <taxon>Bacteria</taxon>
        <taxon>Pseudomonadati</taxon>
        <taxon>Thermodesulfobacteriota</taxon>
        <taxon>Desulfovibrionia</taxon>
        <taxon>Desulfovibrionales</taxon>
        <taxon>Desulfovibrionaceae</taxon>
        <taxon>Desulfovibrio</taxon>
        <taxon>environmental samples</taxon>
    </lineage>
</organism>
<evidence type="ECO:0000313" key="1">
    <source>
        <dbReference type="EMBL" id="SCM72731.1"/>
    </source>
</evidence>